<evidence type="ECO:0000313" key="3">
    <source>
        <dbReference type="Proteomes" id="UP000190341"/>
    </source>
</evidence>
<feature type="region of interest" description="Disordered" evidence="1">
    <location>
        <begin position="1"/>
        <end position="52"/>
    </location>
</feature>
<name>A0A1T5LP11_9GAMM</name>
<dbReference type="EMBL" id="FUZV01000002">
    <property type="protein sequence ID" value="SKC77615.1"/>
    <property type="molecule type" value="Genomic_DNA"/>
</dbReference>
<reference evidence="2 3" key="1">
    <citation type="submission" date="2017-02" db="EMBL/GenBank/DDBJ databases">
        <authorList>
            <person name="Peterson S.W."/>
        </authorList>
    </citation>
    <scope>NUCLEOTIDE SEQUENCE [LARGE SCALE GENOMIC DNA]</scope>
    <source>
        <strain evidence="2 3">P15</strain>
    </source>
</reference>
<proteinExistence type="predicted"/>
<dbReference type="STRING" id="428993.SAMN06296058_2829"/>
<accession>A0A1T5LP11</accession>
<protein>
    <submittedName>
        <fullName evidence="2">Uncharacterized protein</fullName>
    </submittedName>
</protein>
<evidence type="ECO:0000313" key="2">
    <source>
        <dbReference type="EMBL" id="SKC77615.1"/>
    </source>
</evidence>
<dbReference type="Proteomes" id="UP000190341">
    <property type="component" value="Unassembled WGS sequence"/>
</dbReference>
<sequence length="52" mass="5240">MGAQVAACCAGTPADRVDTQATPTHTGRPAEQAGARLMRSLPAAEPTGRYGA</sequence>
<dbReference type="AlphaFoldDB" id="A0A1T5LP11"/>
<keyword evidence="3" id="KW-1185">Reference proteome</keyword>
<gene>
    <name evidence="2" type="ORF">SAMN06296058_2829</name>
</gene>
<organism evidence="2 3">
    <name type="scientific">Pseudoxanthomonas indica</name>
    <dbReference type="NCBI Taxonomy" id="428993"/>
    <lineage>
        <taxon>Bacteria</taxon>
        <taxon>Pseudomonadati</taxon>
        <taxon>Pseudomonadota</taxon>
        <taxon>Gammaproteobacteria</taxon>
        <taxon>Lysobacterales</taxon>
        <taxon>Lysobacteraceae</taxon>
        <taxon>Pseudoxanthomonas</taxon>
    </lineage>
</organism>
<evidence type="ECO:0000256" key="1">
    <source>
        <dbReference type="SAM" id="MobiDB-lite"/>
    </source>
</evidence>